<feature type="transmembrane region" description="Helical" evidence="1">
    <location>
        <begin position="125"/>
        <end position="145"/>
    </location>
</feature>
<evidence type="ECO:0000256" key="1">
    <source>
        <dbReference type="SAM" id="Phobius"/>
    </source>
</evidence>
<gene>
    <name evidence="2" type="ORF">B5M42_03915</name>
</gene>
<keyword evidence="3" id="KW-1185">Reference proteome</keyword>
<dbReference type="OrthoDB" id="7062026at2"/>
<keyword evidence="1" id="KW-1133">Transmembrane helix</keyword>
<comment type="caution">
    <text evidence="2">The sequence shown here is derived from an EMBL/GenBank/DDBJ whole genome shotgun (WGS) entry which is preliminary data.</text>
</comment>
<proteinExistence type="predicted"/>
<feature type="transmembrane region" description="Helical" evidence="1">
    <location>
        <begin position="83"/>
        <end position="104"/>
    </location>
</feature>
<feature type="transmembrane region" description="Helical" evidence="1">
    <location>
        <begin position="56"/>
        <end position="77"/>
    </location>
</feature>
<accession>A0A4Y8Q949</accession>
<feature type="transmembrane region" description="Helical" evidence="1">
    <location>
        <begin position="5"/>
        <end position="22"/>
    </location>
</feature>
<evidence type="ECO:0000313" key="2">
    <source>
        <dbReference type="EMBL" id="TFE90979.1"/>
    </source>
</evidence>
<keyword evidence="1" id="KW-0472">Membrane</keyword>
<evidence type="ECO:0008006" key="4">
    <source>
        <dbReference type="Google" id="ProtNLM"/>
    </source>
</evidence>
<dbReference type="RefSeq" id="WP_134749933.1">
    <property type="nucleotide sequence ID" value="NZ_MYFO02000007.1"/>
</dbReference>
<feature type="transmembrane region" description="Helical" evidence="1">
    <location>
        <begin position="28"/>
        <end position="44"/>
    </location>
</feature>
<name>A0A4Y8Q949_9BACL</name>
<keyword evidence="1" id="KW-0812">Transmembrane</keyword>
<feature type="transmembrane region" description="Helical" evidence="1">
    <location>
        <begin position="165"/>
        <end position="186"/>
    </location>
</feature>
<evidence type="ECO:0000313" key="3">
    <source>
        <dbReference type="Proteomes" id="UP000298246"/>
    </source>
</evidence>
<dbReference type="NCBIfam" id="NF041646">
    <property type="entry name" value="VC0807_fam"/>
    <property type="match status" value="1"/>
</dbReference>
<sequence>MSTRNYVIFTLLINGLAPWGIYELLNNYMSGVAALSIATLVPLVDNVVHFAKHRKLDAFGSLMLFTLVLTLVLVSLGGSEKILLVRESLITGAVGLIFLGSLLLKRPLIFHLALRFMKIEGFADNWSIAYFRFVMRLMTFVWGLMLVLEAGVRVVLVFELTTSQFLALSNFVLYGFIGAALLWTVIYRRKSSRRLLEIKSQLQ</sequence>
<dbReference type="AlphaFoldDB" id="A0A4Y8Q949"/>
<protein>
    <recommendedName>
        <fullName evidence="4">Intracellular septation protein A</fullName>
    </recommendedName>
</protein>
<dbReference type="EMBL" id="MYFO01000003">
    <property type="protein sequence ID" value="TFE90979.1"/>
    <property type="molecule type" value="Genomic_DNA"/>
</dbReference>
<reference evidence="2 3" key="1">
    <citation type="submission" date="2017-03" db="EMBL/GenBank/DDBJ databases">
        <title>Isolation of Levoglucosan Utilizing Bacteria.</title>
        <authorList>
            <person name="Arya A.S."/>
        </authorList>
    </citation>
    <scope>NUCLEOTIDE SEQUENCE [LARGE SCALE GENOMIC DNA]</scope>
    <source>
        <strain evidence="2 3">MEC069</strain>
    </source>
</reference>
<dbReference type="Proteomes" id="UP000298246">
    <property type="component" value="Unassembled WGS sequence"/>
</dbReference>
<organism evidence="2 3">
    <name type="scientific">Paenibacillus athensensis</name>
    <dbReference type="NCBI Taxonomy" id="1967502"/>
    <lineage>
        <taxon>Bacteria</taxon>
        <taxon>Bacillati</taxon>
        <taxon>Bacillota</taxon>
        <taxon>Bacilli</taxon>
        <taxon>Bacillales</taxon>
        <taxon>Paenibacillaceae</taxon>
        <taxon>Paenibacillus</taxon>
    </lineage>
</organism>